<evidence type="ECO:0000313" key="3">
    <source>
        <dbReference type="Proteomes" id="UP001352852"/>
    </source>
</evidence>
<protein>
    <submittedName>
        <fullName evidence="2">Uncharacterized protein</fullName>
    </submittedName>
</protein>
<dbReference type="Proteomes" id="UP001352852">
    <property type="component" value="Unassembled WGS sequence"/>
</dbReference>
<dbReference type="InterPro" id="IPR035437">
    <property type="entry name" value="SNase_OB-fold_sf"/>
</dbReference>
<keyword evidence="3" id="KW-1185">Reference proteome</keyword>
<comment type="caution">
    <text evidence="2">The sequence shown here is derived from an EMBL/GenBank/DDBJ whole genome shotgun (WGS) entry which is preliminary data.</text>
</comment>
<dbReference type="Gene3D" id="2.40.50.90">
    <property type="match status" value="1"/>
</dbReference>
<feature type="region of interest" description="Disordered" evidence="1">
    <location>
        <begin position="47"/>
        <end position="92"/>
    </location>
</feature>
<sequence length="92" mass="10215">ETWTEAALDTFEQLTYCADWRPLLAKLCNYSHSDVSSWPSVKLYDNSKGKLHSGPDRGGSRLSKDTQTSLSPATSFSSSWGSPRRSQASRET</sequence>
<feature type="non-terminal residue" evidence="2">
    <location>
        <position position="1"/>
    </location>
</feature>
<evidence type="ECO:0000256" key="1">
    <source>
        <dbReference type="SAM" id="MobiDB-lite"/>
    </source>
</evidence>
<dbReference type="EMBL" id="JAHUTJ010054297">
    <property type="protein sequence ID" value="MED6285666.1"/>
    <property type="molecule type" value="Genomic_DNA"/>
</dbReference>
<gene>
    <name evidence="2" type="ORF">CHARACLAT_031493</name>
</gene>
<accession>A0ABU7EEH1</accession>
<name>A0ABU7EEH1_9TELE</name>
<organism evidence="2 3">
    <name type="scientific">Characodon lateralis</name>
    <dbReference type="NCBI Taxonomy" id="208331"/>
    <lineage>
        <taxon>Eukaryota</taxon>
        <taxon>Metazoa</taxon>
        <taxon>Chordata</taxon>
        <taxon>Craniata</taxon>
        <taxon>Vertebrata</taxon>
        <taxon>Euteleostomi</taxon>
        <taxon>Actinopterygii</taxon>
        <taxon>Neopterygii</taxon>
        <taxon>Teleostei</taxon>
        <taxon>Neoteleostei</taxon>
        <taxon>Acanthomorphata</taxon>
        <taxon>Ovalentaria</taxon>
        <taxon>Atherinomorphae</taxon>
        <taxon>Cyprinodontiformes</taxon>
        <taxon>Goodeidae</taxon>
        <taxon>Characodon</taxon>
    </lineage>
</organism>
<reference evidence="2 3" key="1">
    <citation type="submission" date="2021-06" db="EMBL/GenBank/DDBJ databases">
        <authorList>
            <person name="Palmer J.M."/>
        </authorList>
    </citation>
    <scope>NUCLEOTIDE SEQUENCE [LARGE SCALE GENOMIC DNA]</scope>
    <source>
        <strain evidence="2 3">CL_MEX2019</strain>
        <tissue evidence="2">Muscle</tissue>
    </source>
</reference>
<evidence type="ECO:0000313" key="2">
    <source>
        <dbReference type="EMBL" id="MED6285666.1"/>
    </source>
</evidence>
<proteinExistence type="predicted"/>
<feature type="compositionally biased region" description="Basic and acidic residues" evidence="1">
    <location>
        <begin position="47"/>
        <end position="64"/>
    </location>
</feature>
<feature type="compositionally biased region" description="Low complexity" evidence="1">
    <location>
        <begin position="69"/>
        <end position="86"/>
    </location>
</feature>